<keyword evidence="7" id="KW-0325">Glycoprotein</keyword>
<keyword evidence="5" id="KW-0406">Ion transport</keyword>
<evidence type="ECO:0000256" key="8">
    <source>
        <dbReference type="ARBA" id="ARBA00023303"/>
    </source>
</evidence>
<dbReference type="GO" id="GO:0008076">
    <property type="term" value="C:voltage-gated potassium channel complex"/>
    <property type="evidence" value="ECO:0007669"/>
    <property type="project" value="TreeGrafter"/>
</dbReference>
<dbReference type="Proteomes" id="UP000095280">
    <property type="component" value="Unplaced"/>
</dbReference>
<proteinExistence type="predicted"/>
<evidence type="ECO:0000313" key="10">
    <source>
        <dbReference type="Proteomes" id="UP000095280"/>
    </source>
</evidence>
<keyword evidence="2" id="KW-0813">Transport</keyword>
<keyword evidence="3 9" id="KW-0812">Transmembrane</keyword>
<feature type="transmembrane region" description="Helical" evidence="9">
    <location>
        <begin position="18"/>
        <end position="42"/>
    </location>
</feature>
<name>A0A1I8I0Y6_9PLAT</name>
<keyword evidence="4 9" id="KW-1133">Transmembrane helix</keyword>
<dbReference type="AlphaFoldDB" id="A0A1I8I0Y6"/>
<dbReference type="GO" id="GO:0015269">
    <property type="term" value="F:calcium-activated potassium channel activity"/>
    <property type="evidence" value="ECO:0007669"/>
    <property type="project" value="InterPro"/>
</dbReference>
<dbReference type="GO" id="GO:0005513">
    <property type="term" value="P:detection of calcium ion"/>
    <property type="evidence" value="ECO:0007669"/>
    <property type="project" value="TreeGrafter"/>
</dbReference>
<evidence type="ECO:0000313" key="11">
    <source>
        <dbReference type="WBParaSite" id="maker-uti_cns_0009353-snap-gene-0.2-mRNA-1"/>
    </source>
</evidence>
<evidence type="ECO:0000256" key="4">
    <source>
        <dbReference type="ARBA" id="ARBA00022989"/>
    </source>
</evidence>
<evidence type="ECO:0000256" key="5">
    <source>
        <dbReference type="ARBA" id="ARBA00023065"/>
    </source>
</evidence>
<evidence type="ECO:0000256" key="3">
    <source>
        <dbReference type="ARBA" id="ARBA00022692"/>
    </source>
</evidence>
<protein>
    <submittedName>
        <fullName evidence="11">Transmembrane protein</fullName>
    </submittedName>
</protein>
<dbReference type="Pfam" id="PF03185">
    <property type="entry name" value="CaKB"/>
    <property type="match status" value="1"/>
</dbReference>
<evidence type="ECO:0000256" key="9">
    <source>
        <dbReference type="SAM" id="Phobius"/>
    </source>
</evidence>
<evidence type="ECO:0000256" key="1">
    <source>
        <dbReference type="ARBA" id="ARBA00004141"/>
    </source>
</evidence>
<keyword evidence="10" id="KW-1185">Reference proteome</keyword>
<dbReference type="PANTHER" id="PTHR10258">
    <property type="entry name" value="CALCIUM-ACTIVATED POTASSIUM CHANNEL SUBUNIT BETA"/>
    <property type="match status" value="1"/>
</dbReference>
<dbReference type="GO" id="GO:0015459">
    <property type="term" value="F:potassium channel regulator activity"/>
    <property type="evidence" value="ECO:0007669"/>
    <property type="project" value="TreeGrafter"/>
</dbReference>
<comment type="subcellular location">
    <subcellularLocation>
        <location evidence="1">Membrane</location>
        <topology evidence="1">Multi-pass membrane protein</topology>
    </subcellularLocation>
</comment>
<reference evidence="11" key="1">
    <citation type="submission" date="2016-11" db="UniProtKB">
        <authorList>
            <consortium name="WormBaseParasite"/>
        </authorList>
    </citation>
    <scope>IDENTIFICATION</scope>
</reference>
<evidence type="ECO:0000256" key="2">
    <source>
        <dbReference type="ARBA" id="ARBA00022448"/>
    </source>
</evidence>
<evidence type="ECO:0000256" key="7">
    <source>
        <dbReference type="ARBA" id="ARBA00023180"/>
    </source>
</evidence>
<sequence>MALKRCHRLCNTFGLAKFVFLACITLIVCGLIVGVILGKLIIYPYANESRFMPARCSHVSETFLGNQHCESRCSKDKSMFPCYAISVNVSGQDKLGLLYEHFITFVDRHEDSRNYQCSTAPCLSQASENAEMARRFIRTIRRNRTFDCFYRPVEPGDAAAKIGQLPVLLHRIYTQKQVEHSIAWPSA</sequence>
<keyword evidence="8" id="KW-0407">Ion channel</keyword>
<keyword evidence="6 9" id="KW-0472">Membrane</keyword>
<dbReference type="InterPro" id="IPR003930">
    <property type="entry name" value="K_chnl_Ca-activ_BK_bsu"/>
</dbReference>
<accession>A0A1I8I0Y6</accession>
<evidence type="ECO:0000256" key="6">
    <source>
        <dbReference type="ARBA" id="ARBA00023136"/>
    </source>
</evidence>
<dbReference type="WBParaSite" id="maker-uti_cns_0009353-snap-gene-0.2-mRNA-1">
    <property type="protein sequence ID" value="maker-uti_cns_0009353-snap-gene-0.2-mRNA-1"/>
    <property type="gene ID" value="maker-uti_cns_0009353-snap-gene-0.2"/>
</dbReference>
<dbReference type="PANTHER" id="PTHR10258:SF8">
    <property type="entry name" value="CALCIUM-ACTIVATED POTASSIUM CHANNEL BK ALPHA SUBUNIT DOMAIN-CONTAINING PROTEIN"/>
    <property type="match status" value="1"/>
</dbReference>
<organism evidence="10 11">
    <name type="scientific">Macrostomum lignano</name>
    <dbReference type="NCBI Taxonomy" id="282301"/>
    <lineage>
        <taxon>Eukaryota</taxon>
        <taxon>Metazoa</taxon>
        <taxon>Spiralia</taxon>
        <taxon>Lophotrochozoa</taxon>
        <taxon>Platyhelminthes</taxon>
        <taxon>Rhabditophora</taxon>
        <taxon>Macrostomorpha</taxon>
        <taxon>Macrostomida</taxon>
        <taxon>Macrostomidae</taxon>
        <taxon>Macrostomum</taxon>
    </lineage>
</organism>